<evidence type="ECO:0000256" key="1">
    <source>
        <dbReference type="ARBA" id="ARBA00022737"/>
    </source>
</evidence>
<organism evidence="5 6">
    <name type="scientific">Clostridium porci</name>
    <dbReference type="NCBI Taxonomy" id="2605778"/>
    <lineage>
        <taxon>Bacteria</taxon>
        <taxon>Bacillati</taxon>
        <taxon>Bacillota</taxon>
        <taxon>Clostridia</taxon>
        <taxon>Eubacteriales</taxon>
        <taxon>Clostridiaceae</taxon>
        <taxon>Clostridium</taxon>
    </lineage>
</organism>
<evidence type="ECO:0000259" key="4">
    <source>
        <dbReference type="Pfam" id="PF00188"/>
    </source>
</evidence>
<protein>
    <submittedName>
        <fullName evidence="5">CAP domain-containing protein</fullName>
    </submittedName>
</protein>
<dbReference type="PANTHER" id="PTHR31157:SF1">
    <property type="entry name" value="SCP DOMAIN-CONTAINING PROTEIN"/>
    <property type="match status" value="1"/>
</dbReference>
<proteinExistence type="predicted"/>
<dbReference type="SUPFAM" id="SSF55797">
    <property type="entry name" value="PR-1-like"/>
    <property type="match status" value="1"/>
</dbReference>
<dbReference type="Gene3D" id="2.10.270.10">
    <property type="entry name" value="Cholin Binding"/>
    <property type="match status" value="1"/>
</dbReference>
<keyword evidence="1" id="KW-0677">Repeat</keyword>
<keyword evidence="3" id="KW-0732">Signal</keyword>
<dbReference type="Proteomes" id="UP000429958">
    <property type="component" value="Unassembled WGS sequence"/>
</dbReference>
<dbReference type="AlphaFoldDB" id="A0A7X2NHS2"/>
<dbReference type="InterPro" id="IPR018337">
    <property type="entry name" value="Cell_wall/Cho-bd_repeat"/>
</dbReference>
<dbReference type="PANTHER" id="PTHR31157">
    <property type="entry name" value="SCP DOMAIN-CONTAINING PROTEIN"/>
    <property type="match status" value="1"/>
</dbReference>
<dbReference type="PROSITE" id="PS51170">
    <property type="entry name" value="CW"/>
    <property type="match status" value="1"/>
</dbReference>
<dbReference type="InterPro" id="IPR035940">
    <property type="entry name" value="CAP_sf"/>
</dbReference>
<dbReference type="RefSeq" id="WP_154470500.1">
    <property type="nucleotide sequence ID" value="NZ_DBEWUL010000190.1"/>
</dbReference>
<dbReference type="Pfam" id="PF19085">
    <property type="entry name" value="Choline_bind_2"/>
    <property type="match status" value="1"/>
</dbReference>
<feature type="domain" description="SCP" evidence="4">
    <location>
        <begin position="104"/>
        <end position="215"/>
    </location>
</feature>
<dbReference type="Pfam" id="PF00188">
    <property type="entry name" value="CAP"/>
    <property type="match status" value="1"/>
</dbReference>
<evidence type="ECO:0000256" key="3">
    <source>
        <dbReference type="SAM" id="SignalP"/>
    </source>
</evidence>
<accession>A0A7X2NHS2</accession>
<name>A0A7X2NHS2_9CLOT</name>
<keyword evidence="6" id="KW-1185">Reference proteome</keyword>
<evidence type="ECO:0000313" key="6">
    <source>
        <dbReference type="Proteomes" id="UP000429958"/>
    </source>
</evidence>
<feature type="signal peptide" evidence="3">
    <location>
        <begin position="1"/>
        <end position="22"/>
    </location>
</feature>
<feature type="repeat" description="Cell wall-binding" evidence="2">
    <location>
        <begin position="45"/>
        <end position="64"/>
    </location>
</feature>
<feature type="chain" id="PRO_5038984722" evidence="3">
    <location>
        <begin position="23"/>
        <end position="217"/>
    </location>
</feature>
<dbReference type="CDD" id="cd05379">
    <property type="entry name" value="CAP_bacterial"/>
    <property type="match status" value="1"/>
</dbReference>
<dbReference type="EMBL" id="VUMD01000001">
    <property type="protein sequence ID" value="MSS35082.1"/>
    <property type="molecule type" value="Genomic_DNA"/>
</dbReference>
<dbReference type="Gene3D" id="3.40.33.10">
    <property type="entry name" value="CAP"/>
    <property type="match status" value="1"/>
</dbReference>
<dbReference type="SUPFAM" id="SSF69360">
    <property type="entry name" value="Cell wall binding repeat"/>
    <property type="match status" value="1"/>
</dbReference>
<comment type="caution">
    <text evidence="5">The sequence shown here is derived from an EMBL/GenBank/DDBJ whole genome shotgun (WGS) entry which is preliminary data.</text>
</comment>
<gene>
    <name evidence="5" type="ORF">FYJ39_00445</name>
</gene>
<dbReference type="InterPro" id="IPR014044">
    <property type="entry name" value="CAP_dom"/>
</dbReference>
<evidence type="ECO:0000256" key="2">
    <source>
        <dbReference type="PROSITE-ProRule" id="PRU00591"/>
    </source>
</evidence>
<reference evidence="5 6" key="1">
    <citation type="submission" date="2019-08" db="EMBL/GenBank/DDBJ databases">
        <title>In-depth cultivation of the pig gut microbiome towards novel bacterial diversity and tailored functional studies.</title>
        <authorList>
            <person name="Wylensek D."/>
            <person name="Hitch T.C.A."/>
            <person name="Clavel T."/>
        </authorList>
    </citation>
    <scope>NUCLEOTIDE SEQUENCE [LARGE SCALE GENOMIC DNA]</scope>
    <source>
        <strain evidence="5 6">WCA-389-WT-23D1</strain>
    </source>
</reference>
<sequence>MKKLYTILTLVASLSLSSLTTAFGGQWIGDASGWKYQKDDASFHTNGWQWIDGKYYYFTPEGYCLMNTTTPDGYTVDASGAWTVNGVVQVNKDTGSFAYNVFQIVNQERAEKNISALAWDDGLAACAQARAYEIQETFSHTRPDGSSFFTILAESGVSYTSCGENIASGQKTPEAVMTAWMNSPGHRENILQSDFGRMGVGCAYIDGIYYWVQLFAN</sequence>
<evidence type="ECO:0000313" key="5">
    <source>
        <dbReference type="EMBL" id="MSS35082.1"/>
    </source>
</evidence>